<organism evidence="3 4">
    <name type="scientific">Phytophthora boehmeriae</name>
    <dbReference type="NCBI Taxonomy" id="109152"/>
    <lineage>
        <taxon>Eukaryota</taxon>
        <taxon>Sar</taxon>
        <taxon>Stramenopiles</taxon>
        <taxon>Oomycota</taxon>
        <taxon>Peronosporomycetes</taxon>
        <taxon>Peronosporales</taxon>
        <taxon>Peronosporaceae</taxon>
        <taxon>Phytophthora</taxon>
    </lineage>
</organism>
<feature type="compositionally biased region" description="Acidic residues" evidence="1">
    <location>
        <begin position="432"/>
        <end position="465"/>
    </location>
</feature>
<dbReference type="InterPro" id="IPR005114">
    <property type="entry name" value="Helicase_assoc"/>
</dbReference>
<comment type="caution">
    <text evidence="3">The sequence shown here is derived from an EMBL/GenBank/DDBJ whole genome shotgun (WGS) entry which is preliminary data.</text>
</comment>
<evidence type="ECO:0000313" key="4">
    <source>
        <dbReference type="Proteomes" id="UP000693981"/>
    </source>
</evidence>
<evidence type="ECO:0000259" key="2">
    <source>
        <dbReference type="Pfam" id="PF03457"/>
    </source>
</evidence>
<feature type="domain" description="Helicase-associated" evidence="2">
    <location>
        <begin position="197"/>
        <end position="269"/>
    </location>
</feature>
<feature type="region of interest" description="Disordered" evidence="1">
    <location>
        <begin position="422"/>
        <end position="465"/>
    </location>
</feature>
<dbReference type="PANTHER" id="PTHR37066:SF1">
    <property type="entry name" value="LNS2_PITP DOMAIN-CONTAINING PROTEIN"/>
    <property type="match status" value="1"/>
</dbReference>
<dbReference type="AlphaFoldDB" id="A0A8T1WYV1"/>
<reference evidence="3" key="1">
    <citation type="submission" date="2021-02" db="EMBL/GenBank/DDBJ databases">
        <authorList>
            <person name="Palmer J.M."/>
        </authorList>
    </citation>
    <scope>NUCLEOTIDE SEQUENCE</scope>
    <source>
        <strain evidence="3">SCRP23</strain>
    </source>
</reference>
<sequence>MKRLLSLRAGRLPQRRLFSDAVSPVKPAAVPKTDRERHFLHALQVFHQLEGHFTVPGDFVVPSPAADADADAFPWPEETWGMELGHRLRLFTRGRCSPFKCALLHTIGFPYEDWRTYVWEQQIIPALKVYQELEGHLFVRQLFQVPMGDERWPRAAWGTRLGSQCQLLRRDVDDGLAMERKKQLDEMGFVWSDAQWKWKMQFLATLERYKELYGHTNVHHTFKIPNEDEFWPEVSWGYRLGTAVAKVKSNSEEQALTPRSMQDLRELDFFDNELALTVWREALMPSLELYPSIYDGDTLIPADFTVPSEAPWPERAWGMMLGYIVQTINTKLIFRAEMHDDKQRLKEIGYSWEPLFGKWAKEFLPALRLYKSKYGHCDVPSWWVVPSTDESWPKSLRGYQLELEALNFKFNAFESMFVDRTGSSNDNHANDDGDDSEEEGLDDWDDSDDSDDSDEEDLDDDADSD</sequence>
<proteinExistence type="predicted"/>
<dbReference type="Proteomes" id="UP000693981">
    <property type="component" value="Unassembled WGS sequence"/>
</dbReference>
<accession>A0A8T1WYV1</accession>
<dbReference type="EMBL" id="JAGDFL010000143">
    <property type="protein sequence ID" value="KAG7396710.1"/>
    <property type="molecule type" value="Genomic_DNA"/>
</dbReference>
<protein>
    <recommendedName>
        <fullName evidence="2">Helicase-associated domain-containing protein</fullName>
    </recommendedName>
</protein>
<dbReference type="Pfam" id="PF03457">
    <property type="entry name" value="HA"/>
    <property type="match status" value="1"/>
</dbReference>
<evidence type="ECO:0000256" key="1">
    <source>
        <dbReference type="SAM" id="MobiDB-lite"/>
    </source>
</evidence>
<evidence type="ECO:0000313" key="3">
    <source>
        <dbReference type="EMBL" id="KAG7396710.1"/>
    </source>
</evidence>
<gene>
    <name evidence="3" type="ORF">PHYBOEH_001878</name>
</gene>
<dbReference type="OrthoDB" id="66498at2759"/>
<keyword evidence="4" id="KW-1185">Reference proteome</keyword>
<dbReference type="PANTHER" id="PTHR37066">
    <property type="entry name" value="HELICASE-ASSOCIATED"/>
    <property type="match status" value="1"/>
</dbReference>
<name>A0A8T1WYV1_9STRA</name>